<evidence type="ECO:0000313" key="8">
    <source>
        <dbReference type="EMBL" id="QGG80779.1"/>
    </source>
</evidence>
<dbReference type="SMART" id="SM00346">
    <property type="entry name" value="HTH_ICLR"/>
    <property type="match status" value="1"/>
</dbReference>
<dbReference type="SUPFAM" id="SSF46785">
    <property type="entry name" value="Winged helix' DNA-binding domain"/>
    <property type="match status" value="1"/>
</dbReference>
<evidence type="ECO:0000313" key="9">
    <source>
        <dbReference type="Proteomes" id="UP000388235"/>
    </source>
</evidence>
<evidence type="ECO:0000256" key="2">
    <source>
        <dbReference type="ARBA" id="ARBA00023125"/>
    </source>
</evidence>
<dbReference type="InterPro" id="IPR036390">
    <property type="entry name" value="WH_DNA-bd_sf"/>
</dbReference>
<dbReference type="RefSeq" id="WP_153714283.1">
    <property type="nucleotide sequence ID" value="NZ_CP045871.1"/>
</dbReference>
<reference evidence="8 9" key="1">
    <citation type="submission" date="2019-11" db="EMBL/GenBank/DDBJ databases">
        <authorList>
            <person name="Khan S.A."/>
            <person name="Jeon C.O."/>
            <person name="Chun B.H."/>
        </authorList>
    </citation>
    <scope>NUCLEOTIDE SEQUENCE [LARGE SCALE GENOMIC DNA]</scope>
    <source>
        <strain evidence="8 9">IMCC 1097</strain>
    </source>
</reference>
<dbReference type="InterPro" id="IPR036388">
    <property type="entry name" value="WH-like_DNA-bd_sf"/>
</dbReference>
<evidence type="ECO:0000259" key="7">
    <source>
        <dbReference type="PROSITE" id="PS51078"/>
    </source>
</evidence>
<dbReference type="PANTHER" id="PTHR30136:SF24">
    <property type="entry name" value="HTH-TYPE TRANSCRIPTIONAL REPRESSOR ALLR"/>
    <property type="match status" value="1"/>
</dbReference>
<dbReference type="FunFam" id="1.10.10.10:FF:000056">
    <property type="entry name" value="IclR family transcriptional regulator"/>
    <property type="match status" value="1"/>
</dbReference>
<dbReference type="InterPro" id="IPR029016">
    <property type="entry name" value="GAF-like_dom_sf"/>
</dbReference>
<dbReference type="EMBL" id="CP045871">
    <property type="protein sequence ID" value="QGG80779.1"/>
    <property type="molecule type" value="Genomic_DNA"/>
</dbReference>
<keyword evidence="9" id="KW-1185">Reference proteome</keyword>
<evidence type="ECO:0000256" key="3">
    <source>
        <dbReference type="ARBA" id="ARBA00023163"/>
    </source>
</evidence>
<dbReference type="Pfam" id="PF01614">
    <property type="entry name" value="IclR_C"/>
    <property type="match status" value="1"/>
</dbReference>
<dbReference type="Proteomes" id="UP000388235">
    <property type="component" value="Chromosome"/>
</dbReference>
<dbReference type="InterPro" id="IPR005471">
    <property type="entry name" value="Tscrpt_reg_IclR_N"/>
</dbReference>
<dbReference type="SUPFAM" id="SSF55781">
    <property type="entry name" value="GAF domain-like"/>
    <property type="match status" value="1"/>
</dbReference>
<dbReference type="GO" id="GO:0003700">
    <property type="term" value="F:DNA-binding transcription factor activity"/>
    <property type="evidence" value="ECO:0007669"/>
    <property type="project" value="TreeGrafter"/>
</dbReference>
<organism evidence="8 9">
    <name type="scientific">Litorivicinus lipolyticus</name>
    <dbReference type="NCBI Taxonomy" id="418701"/>
    <lineage>
        <taxon>Bacteria</taxon>
        <taxon>Pseudomonadati</taxon>
        <taxon>Pseudomonadota</taxon>
        <taxon>Gammaproteobacteria</taxon>
        <taxon>Oceanospirillales</taxon>
        <taxon>Litorivicinaceae</taxon>
        <taxon>Litorivicinus</taxon>
    </lineage>
</organism>
<dbReference type="InterPro" id="IPR050707">
    <property type="entry name" value="HTH_MetabolicPath_Reg"/>
</dbReference>
<keyword evidence="2" id="KW-0238">DNA-binding</keyword>
<accession>A0A5Q2Q851</accession>
<evidence type="ECO:0000256" key="1">
    <source>
        <dbReference type="ARBA" id="ARBA00023015"/>
    </source>
</evidence>
<keyword evidence="3" id="KW-0804">Transcription</keyword>
<name>A0A5Q2Q851_9GAMM</name>
<protein>
    <recommendedName>
        <fullName evidence="4">HTH-type transcriptional repressor AllR</fullName>
    </recommendedName>
    <alternativeName>
        <fullName evidence="5">Negative regulator of allantoin and glyoxylate utilization operons</fullName>
    </alternativeName>
</protein>
<dbReference type="PANTHER" id="PTHR30136">
    <property type="entry name" value="HELIX-TURN-HELIX TRANSCRIPTIONAL REGULATOR, ICLR FAMILY"/>
    <property type="match status" value="1"/>
</dbReference>
<dbReference type="PROSITE" id="PS51078">
    <property type="entry name" value="ICLR_ED"/>
    <property type="match status" value="1"/>
</dbReference>
<proteinExistence type="predicted"/>
<dbReference type="Gene3D" id="3.30.450.40">
    <property type="match status" value="1"/>
</dbReference>
<dbReference type="AlphaFoldDB" id="A0A5Q2Q851"/>
<gene>
    <name evidence="8" type="ORF">GH975_09445</name>
</gene>
<sequence length="272" mass="29463">MSQNDTTQVKSLARGLNMLKALAAHPHGLALADLARAVELAPSTTHRLLDTLVQQRFVRQSSDGLWQVGMTCFEVGTAFFVARDWVRDLYPALVELSERGNETANMGTLDGDEVIFVGQVECREVMRMVAPLGSRAPAYASGVGKALLASRESASILRHLPQPMPAAFTATTLDSTDAVLADMQAIRERGYAIDWEERNPGLRCVAAPVFDEHGAAQVAISLSGPATRMDEARVHELGRWVAATAYQRTLELGGHWPDAWARPSEARAGTAS</sequence>
<evidence type="ECO:0000256" key="4">
    <source>
        <dbReference type="ARBA" id="ARBA00040379"/>
    </source>
</evidence>
<dbReference type="PROSITE" id="PS51077">
    <property type="entry name" value="HTH_ICLR"/>
    <property type="match status" value="1"/>
</dbReference>
<dbReference type="Gene3D" id="1.10.10.10">
    <property type="entry name" value="Winged helix-like DNA-binding domain superfamily/Winged helix DNA-binding domain"/>
    <property type="match status" value="1"/>
</dbReference>
<dbReference type="GO" id="GO:0045892">
    <property type="term" value="P:negative regulation of DNA-templated transcription"/>
    <property type="evidence" value="ECO:0007669"/>
    <property type="project" value="TreeGrafter"/>
</dbReference>
<dbReference type="OrthoDB" id="9807558at2"/>
<keyword evidence="1" id="KW-0805">Transcription regulation</keyword>
<feature type="domain" description="IclR-ED" evidence="7">
    <location>
        <begin position="71"/>
        <end position="254"/>
    </location>
</feature>
<feature type="domain" description="HTH iclR-type" evidence="6">
    <location>
        <begin position="9"/>
        <end position="70"/>
    </location>
</feature>
<dbReference type="KEGG" id="llp:GH975_09445"/>
<evidence type="ECO:0000256" key="5">
    <source>
        <dbReference type="ARBA" id="ARBA00042627"/>
    </source>
</evidence>
<dbReference type="Pfam" id="PF09339">
    <property type="entry name" value="HTH_IclR"/>
    <property type="match status" value="1"/>
</dbReference>
<evidence type="ECO:0000259" key="6">
    <source>
        <dbReference type="PROSITE" id="PS51077"/>
    </source>
</evidence>
<dbReference type="InterPro" id="IPR014757">
    <property type="entry name" value="Tscrpt_reg_IclR_C"/>
</dbReference>
<dbReference type="GO" id="GO:0003677">
    <property type="term" value="F:DNA binding"/>
    <property type="evidence" value="ECO:0007669"/>
    <property type="project" value="UniProtKB-KW"/>
</dbReference>